<proteinExistence type="predicted"/>
<feature type="domain" description="INO80 complex subunit F" evidence="4">
    <location>
        <begin position="10"/>
        <end position="56"/>
    </location>
</feature>
<sequence>MTLLKKDDVYKHLTEKIYTRCQQIQAENDRSIMRVNEIKKLLRRRAYDVMLLKSKLDKHGDNWRAVPMMVPQPKGKPEQKRRGPKPKSKQIASNVTAEVQDVAPRKPRKQRVKPQPNTHQMQSQHIST</sequence>
<accession>A0A6J1LCM8</accession>
<comment type="subcellular location">
    <subcellularLocation>
        <location evidence="1">Nucleus</location>
    </subcellularLocation>
</comment>
<feature type="region of interest" description="Disordered" evidence="3">
    <location>
        <begin position="65"/>
        <end position="128"/>
    </location>
</feature>
<dbReference type="AlphaFoldDB" id="A0A6J1LCM8"/>
<evidence type="ECO:0000259" key="4">
    <source>
        <dbReference type="Pfam" id="PF24245"/>
    </source>
</evidence>
<dbReference type="GO" id="GO:0043065">
    <property type="term" value="P:positive regulation of apoptotic process"/>
    <property type="evidence" value="ECO:0007669"/>
    <property type="project" value="TreeGrafter"/>
</dbReference>
<dbReference type="RefSeq" id="XP_023162107.1">
    <property type="nucleotide sequence ID" value="XM_023306339.2"/>
</dbReference>
<evidence type="ECO:0000256" key="3">
    <source>
        <dbReference type="SAM" id="MobiDB-lite"/>
    </source>
</evidence>
<dbReference type="Proteomes" id="UP000504633">
    <property type="component" value="Unplaced"/>
</dbReference>
<dbReference type="InterPro" id="IPR056513">
    <property type="entry name" value="INO80F"/>
</dbReference>
<evidence type="ECO:0000313" key="5">
    <source>
        <dbReference type="Proteomes" id="UP000504633"/>
    </source>
</evidence>
<dbReference type="GeneID" id="111593536"/>
<protein>
    <submittedName>
        <fullName evidence="6">Uncharacterized protein LOC111593536</fullName>
    </submittedName>
</protein>
<dbReference type="GO" id="GO:0031011">
    <property type="term" value="C:Ino80 complex"/>
    <property type="evidence" value="ECO:0007669"/>
    <property type="project" value="TreeGrafter"/>
</dbReference>
<name>A0A6J1LCM8_DROHY</name>
<keyword evidence="5" id="KW-1185">Reference proteome</keyword>
<dbReference type="OrthoDB" id="10070927at2759"/>
<dbReference type="Pfam" id="PF24245">
    <property type="entry name" value="INO80F"/>
    <property type="match status" value="1"/>
</dbReference>
<evidence type="ECO:0000313" key="6">
    <source>
        <dbReference type="RefSeq" id="XP_023162107.1"/>
    </source>
</evidence>
<dbReference type="GO" id="GO:0097190">
    <property type="term" value="P:apoptotic signaling pathway"/>
    <property type="evidence" value="ECO:0007669"/>
    <property type="project" value="TreeGrafter"/>
</dbReference>
<gene>
    <name evidence="6" type="primary">LOC111593536</name>
</gene>
<evidence type="ECO:0000256" key="1">
    <source>
        <dbReference type="ARBA" id="ARBA00004123"/>
    </source>
</evidence>
<dbReference type="PANTHER" id="PTHR35084">
    <property type="entry name" value="TCF3 FUSION PARTNER"/>
    <property type="match status" value="1"/>
</dbReference>
<dbReference type="KEGG" id="dhe:111593536"/>
<keyword evidence="2" id="KW-0539">Nucleus</keyword>
<dbReference type="InterPro" id="IPR033555">
    <property type="entry name" value="TFPT"/>
</dbReference>
<organism evidence="5 6">
    <name type="scientific">Drosophila hydei</name>
    <name type="common">Fruit fly</name>
    <dbReference type="NCBI Taxonomy" id="7224"/>
    <lineage>
        <taxon>Eukaryota</taxon>
        <taxon>Metazoa</taxon>
        <taxon>Ecdysozoa</taxon>
        <taxon>Arthropoda</taxon>
        <taxon>Hexapoda</taxon>
        <taxon>Insecta</taxon>
        <taxon>Pterygota</taxon>
        <taxon>Neoptera</taxon>
        <taxon>Endopterygota</taxon>
        <taxon>Diptera</taxon>
        <taxon>Brachycera</taxon>
        <taxon>Muscomorpha</taxon>
        <taxon>Ephydroidea</taxon>
        <taxon>Drosophilidae</taxon>
        <taxon>Drosophila</taxon>
    </lineage>
</organism>
<feature type="compositionally biased region" description="Polar residues" evidence="3">
    <location>
        <begin position="115"/>
        <end position="128"/>
    </location>
</feature>
<reference evidence="6" key="1">
    <citation type="submission" date="2025-08" db="UniProtKB">
        <authorList>
            <consortium name="RefSeq"/>
        </authorList>
    </citation>
    <scope>IDENTIFICATION</scope>
    <source>
        <strain evidence="6">15085-1641.00</strain>
        <tissue evidence="6">Whole body</tissue>
    </source>
</reference>
<dbReference type="PANTHER" id="PTHR35084:SF1">
    <property type="entry name" value="TCF3 FUSION PARTNER"/>
    <property type="match status" value="1"/>
</dbReference>
<dbReference type="GO" id="GO:0003677">
    <property type="term" value="F:DNA binding"/>
    <property type="evidence" value="ECO:0007669"/>
    <property type="project" value="TreeGrafter"/>
</dbReference>
<evidence type="ECO:0000256" key="2">
    <source>
        <dbReference type="ARBA" id="ARBA00023242"/>
    </source>
</evidence>
<dbReference type="OMA" id="RCQRIQA"/>